<proteinExistence type="predicted"/>
<reference evidence="4" key="1">
    <citation type="submission" date="2020-09" db="EMBL/GenBank/DDBJ databases">
        <title>Comparative genome analyses of four rice-infecting Rhizoctonia solani isolates reveal extensive enrichment of homogalacturonan modification genes.</title>
        <authorList>
            <person name="Lee D.-Y."/>
            <person name="Jeon J."/>
            <person name="Kim K.-T."/>
            <person name="Cheong K."/>
            <person name="Song H."/>
            <person name="Choi G."/>
            <person name="Ko J."/>
            <person name="Opiyo S.O."/>
            <person name="Zuo S."/>
            <person name="Madhav S."/>
            <person name="Lee Y.-H."/>
            <person name="Wang G.-L."/>
        </authorList>
    </citation>
    <scope>NUCLEOTIDE SEQUENCE</scope>
    <source>
        <strain evidence="4">AG1-IA YN-7</strain>
    </source>
</reference>
<gene>
    <name evidence="4" type="ORF">RHS04_04936</name>
</gene>
<dbReference type="Gene3D" id="1.10.287.110">
    <property type="entry name" value="DnaJ domain"/>
    <property type="match status" value="1"/>
</dbReference>
<keyword evidence="2" id="KW-1133">Transmembrane helix</keyword>
<accession>A0A8H7HAD3</accession>
<name>A0A8H7HAD3_9AGAM</name>
<dbReference type="CDD" id="cd06257">
    <property type="entry name" value="DnaJ"/>
    <property type="match status" value="1"/>
</dbReference>
<evidence type="ECO:0000313" key="4">
    <source>
        <dbReference type="EMBL" id="KAF8678785.1"/>
    </source>
</evidence>
<dbReference type="Gene3D" id="3.40.395.10">
    <property type="entry name" value="Adenoviral Proteinase, Chain A"/>
    <property type="match status" value="1"/>
</dbReference>
<feature type="compositionally biased region" description="Low complexity" evidence="1">
    <location>
        <begin position="659"/>
        <end position="668"/>
    </location>
</feature>
<evidence type="ECO:0000256" key="1">
    <source>
        <dbReference type="SAM" id="MobiDB-lite"/>
    </source>
</evidence>
<feature type="compositionally biased region" description="Polar residues" evidence="1">
    <location>
        <begin position="1413"/>
        <end position="1423"/>
    </location>
</feature>
<feature type="compositionally biased region" description="Low complexity" evidence="1">
    <location>
        <begin position="492"/>
        <end position="504"/>
    </location>
</feature>
<dbReference type="Proteomes" id="UP000650582">
    <property type="component" value="Unassembled WGS sequence"/>
</dbReference>
<dbReference type="InterPro" id="IPR001623">
    <property type="entry name" value="DnaJ_domain"/>
</dbReference>
<feature type="transmembrane region" description="Helical" evidence="2">
    <location>
        <begin position="1957"/>
        <end position="1979"/>
    </location>
</feature>
<dbReference type="EMBL" id="JACYCC010000038">
    <property type="protein sequence ID" value="KAF8678785.1"/>
    <property type="molecule type" value="Genomic_DNA"/>
</dbReference>
<feature type="region of interest" description="Disordered" evidence="1">
    <location>
        <begin position="1403"/>
        <end position="1423"/>
    </location>
</feature>
<evidence type="ECO:0000313" key="5">
    <source>
        <dbReference type="Proteomes" id="UP000650582"/>
    </source>
</evidence>
<keyword evidence="2" id="KW-0812">Transmembrane</keyword>
<comment type="caution">
    <text evidence="4">The sequence shown here is derived from an EMBL/GenBank/DDBJ whole genome shotgun (WGS) entry which is preliminary data.</text>
</comment>
<organism evidence="4 5">
    <name type="scientific">Rhizoctonia solani</name>
    <dbReference type="NCBI Taxonomy" id="456999"/>
    <lineage>
        <taxon>Eukaryota</taxon>
        <taxon>Fungi</taxon>
        <taxon>Dikarya</taxon>
        <taxon>Basidiomycota</taxon>
        <taxon>Agaricomycotina</taxon>
        <taxon>Agaricomycetes</taxon>
        <taxon>Cantharellales</taxon>
        <taxon>Ceratobasidiaceae</taxon>
        <taxon>Rhizoctonia</taxon>
    </lineage>
</organism>
<dbReference type="InterPro" id="IPR036869">
    <property type="entry name" value="J_dom_sf"/>
</dbReference>
<evidence type="ECO:0000256" key="2">
    <source>
        <dbReference type="SAM" id="Phobius"/>
    </source>
</evidence>
<dbReference type="InterPro" id="IPR052763">
    <property type="entry name" value="DnaJ_C4"/>
</dbReference>
<dbReference type="SUPFAM" id="SSF54001">
    <property type="entry name" value="Cysteine proteinases"/>
    <property type="match status" value="1"/>
</dbReference>
<keyword evidence="2" id="KW-0472">Membrane</keyword>
<feature type="compositionally biased region" description="Basic residues" evidence="1">
    <location>
        <begin position="1897"/>
        <end position="1912"/>
    </location>
</feature>
<feature type="region of interest" description="Disordered" evidence="1">
    <location>
        <begin position="1867"/>
        <end position="1949"/>
    </location>
</feature>
<dbReference type="PROSITE" id="PS50076">
    <property type="entry name" value="DNAJ_2"/>
    <property type="match status" value="1"/>
</dbReference>
<sequence length="1984" mass="222591">MGSLGKLSARNIIAPGQDIIEQNSALSIPNIFLNLLPAFDAPVPDALRFTFPPLNNNSPEQIASSTTRFHDHLPTAIGADLIGHSIPDPTLFLSLRKEWQNVQPDEVQSIFHVTNDGNAHYYPIWILTWWELVLSGRQKQDQWRSACDWLSQAKSTSNHPAALQVFTQAWDYISHIGWDTAIPFETRCSAADLSFFLSNNWLATRHIDWMLESAQLRFESREPGEAQLRPPHNSVIFYSPEVLRGIIRRFETIPPSIPPEAISRFLSPLQNRIRNGERPLLYTVYNYSDVHWIALEVDFNRQVIRYGDSMGGQRSSARIRNIINAWLKATWGYDKFVSEQMPCGTQVDDATSCGVCAVNTIERQVFEDPLWDEGLASAYRASKFVEIAYRILVPNGSDSIINPPLPISRILANSLAGSIGQGLFIAEPPTSPHQASGYLSSDDNFFDGFSSDVIENVEFNALNLSDDQTDGDATDDPELVHRNQVLIRSGLDSDSSSDSNSSSESLKRPRKRQKPGKSAAHTRTVLGAVREGNFQIDNLRWARFEATIKDLDNYAVLDRENPLYVRHSTCGNKFKMRQPYDTKNFKTHVQAKTCGPQATGASSGRKSKSLKKSDGAGMLPLTSFAGFKRRSDRSISTSANLTGPEPQLSTPGLPAMVASSSSTSTPSSQQEIERMCPGLSEEDMSGISNYLLRTTYIGGGSRAYKHFAFALYSIPYAELGAEEQQNVRNEAHGNVAWRVDESRNVVIASACTRIARRGRTSDGRLRSCKNCAALLKLRRFRAAVRYEAKPNQKFTNRRWVRASSCMQFAKVHGVYELIVNKDERTPAQRFLLQVLKGEMKDRKIFCGMVEVMAMMDDKALRGVGLQNAKYPPEFDQFCHEIVNISPLAYQTFRNIFGGRTASNFRVIRGRERRFPLAIDDGVFEIAQIYFSSINYTGPVCLSCDDTKLLPALKTYYDTSTKLWYLLGGTTGAIAVASTEELTSILKDGKLSKASKLRLWVLQVPLPHIPPLAIAALPIASNATTQSLIGYLKLVIQGLLARGIHVISYATDGSAIEQNIQESLFMSMDKYRHYTVPHPSRRLPNSLSTPDPLDFKLGLLDGKTKDNPCVIIQDSKHALKTLRNTLYSGARLLVMGSRTPMYSQVRDIAEDPDSTLHRRDVENNDRQDDVSTECVFNQFTLSFVVKKRPQYLGLAVYLYIAGELGDAYQSRHILHADRLWMVLRAKFFFDFWRQFLLDSGYLLSRYFISQQAFNILTTIIEGLILLIYAYRDYMPEGTPLLPWLHSSEACEHFFAEMRKLVPDFTYLDFIFSVPKLRVLLRASYRNSPEFSAASTERQRKATGYQHTYMDSTNVDLSLLACFPTDGEIAEIAYIAYREAILLAQAVNILPDDLVPATALDHTSTFDQSEEDTSPESNTGVAEDLSSSEAFQELVELADAHDLPLESISIQRDNLVYANAALQTEATALIDNLPPENDADVLLDRTAVEEHTKSTTEMSDPNFLESQIQDMNSETFPQQRSLVELNFDILLQIRQRHQNPRALKSSKNYAKFKAGVSIYCKTASQQGEVLPGSLATPHASEGLSTETSHAALARSFLQTLRDHELSSHKISPRLQRWIVSGGETDGQFKGNTANAKKAAETRADSYVKLRRDCLRKRGIPRLLEDIATARITIIDPIKPGTFVWIMLEKQIMLGRVMAIYIKEGGYNGMNLWVPQTTHLGHISYVAVQTYQKVASRAKYRAIHLGRPMEIPYYQLVPTNELLMRVGFVNTPGSETEDIELKDRHILDERDELARLLPELEKAATHYETLGVPQNATKGQIKASFYNLSKRYHPDVSPDTKEKFVAVSEAYGVLHDDRARRTYDRTLVGSVAHENPSGSSWAHDTLHRRPRATHAWESPRRHRAHQHGSHQHPQAHARTSSGGYTHASPHARRATGGGGYSHIPRQDPNSPLSRLERESAVWRVVTVFGLLWVVVSLSGLTVHAGKH</sequence>
<feature type="domain" description="J" evidence="3">
    <location>
        <begin position="1802"/>
        <end position="1864"/>
    </location>
</feature>
<dbReference type="Pfam" id="PF00226">
    <property type="entry name" value="DnaJ"/>
    <property type="match status" value="1"/>
</dbReference>
<dbReference type="PRINTS" id="PR00625">
    <property type="entry name" value="JDOMAIN"/>
</dbReference>
<dbReference type="PANTHER" id="PTHR44825:SF1">
    <property type="entry name" value="DNAJ HOMOLOG SUBFAMILY C MEMBER 4"/>
    <property type="match status" value="1"/>
</dbReference>
<protein>
    <submittedName>
        <fullName evidence="4">Methionyl-tRNA aminoacylation</fullName>
    </submittedName>
</protein>
<feature type="region of interest" description="Disordered" evidence="1">
    <location>
        <begin position="635"/>
        <end position="670"/>
    </location>
</feature>
<dbReference type="PANTHER" id="PTHR44825">
    <property type="match status" value="1"/>
</dbReference>
<dbReference type="SMART" id="SM00271">
    <property type="entry name" value="DnaJ"/>
    <property type="match status" value="1"/>
</dbReference>
<feature type="region of interest" description="Disordered" evidence="1">
    <location>
        <begin position="490"/>
        <end position="523"/>
    </location>
</feature>
<dbReference type="SUPFAM" id="SSF46565">
    <property type="entry name" value="Chaperone J-domain"/>
    <property type="match status" value="1"/>
</dbReference>
<evidence type="ECO:0000259" key="3">
    <source>
        <dbReference type="PROSITE" id="PS50076"/>
    </source>
</evidence>
<feature type="region of interest" description="Disordered" evidence="1">
    <location>
        <begin position="594"/>
        <end position="615"/>
    </location>
</feature>
<dbReference type="InterPro" id="IPR038765">
    <property type="entry name" value="Papain-like_cys_pep_sf"/>
</dbReference>